<name>A0A3G8ZHT5_9ACTN</name>
<keyword evidence="4" id="KW-1185">Reference proteome</keyword>
<dbReference type="Pfam" id="PF21922">
    <property type="entry name" value="PBP_dimer_2"/>
    <property type="match status" value="1"/>
</dbReference>
<dbReference type="GO" id="GO:0071555">
    <property type="term" value="P:cell wall organization"/>
    <property type="evidence" value="ECO:0007669"/>
    <property type="project" value="TreeGrafter"/>
</dbReference>
<evidence type="ECO:0000259" key="1">
    <source>
        <dbReference type="Pfam" id="PF00905"/>
    </source>
</evidence>
<evidence type="ECO:0000259" key="2">
    <source>
        <dbReference type="Pfam" id="PF21922"/>
    </source>
</evidence>
<sequence length="508" mass="52599">MNRTLRKTGNVVIVLIVALLLNITYIQLVKSDAYRTDPNNRRILYEESSRQRGLITATQGVVLARSDASDDSYRYQRSYPGGPAFTDLTGYYSLRYSPTGIESAQNDLLAGESADLLADRVGDFLTGRDPRGGNVELTVLPEVQQRAYDLLTAKGLTGSVVALNPQTGAILAMVSTPGYDATPLASHNDATQRTAYNDLLNIETTGAPSPLINRATSALYPPGSTFKLVVTAAALSQGYTPETPLTGVARITLPGTEGATLSNFGGETCGNSGGQDVTMTTALAYSCNTAYADLAVSIGADALKRQAAALGVNDESYNIGLPNGDRVAGGLPVKGSGVGPIVDDAALAQTGIGQRDVAMTPLQSAVIAATIANNGVRMAPYLIAKTTGPDLATLSEAKFTTANASAIPAAVAAEMKQMMITTEETTFGAGQIEGLQIASKTGTSEHGTDPKNTPPHVSYVAFAPAANPTVAIAVFIENGGDQGLAATGSRVAAPIGREVLALAIASQR</sequence>
<dbReference type="InterPro" id="IPR001460">
    <property type="entry name" value="PCN-bd_Tpept"/>
</dbReference>
<dbReference type="AlphaFoldDB" id="A0A3G8ZHT5"/>
<dbReference type="EMBL" id="CP034170">
    <property type="protein sequence ID" value="AZI56942.1"/>
    <property type="molecule type" value="Genomic_DNA"/>
</dbReference>
<dbReference type="KEGG" id="nak:EH165_00900"/>
<dbReference type="GO" id="GO:0071972">
    <property type="term" value="F:peptidoglycan L,D-transpeptidase activity"/>
    <property type="evidence" value="ECO:0007669"/>
    <property type="project" value="TreeGrafter"/>
</dbReference>
<dbReference type="Pfam" id="PF00905">
    <property type="entry name" value="Transpeptidase"/>
    <property type="match status" value="1"/>
</dbReference>
<feature type="domain" description="Penicillin-binding protein transpeptidase" evidence="1">
    <location>
        <begin position="158"/>
        <end position="500"/>
    </location>
</feature>
<dbReference type="GO" id="GO:0008658">
    <property type="term" value="F:penicillin binding"/>
    <property type="evidence" value="ECO:0007669"/>
    <property type="project" value="InterPro"/>
</dbReference>
<dbReference type="PANTHER" id="PTHR30627">
    <property type="entry name" value="PEPTIDOGLYCAN D,D-TRANSPEPTIDASE"/>
    <property type="match status" value="1"/>
</dbReference>
<accession>A0A3G8ZHT5</accession>
<evidence type="ECO:0000313" key="4">
    <source>
        <dbReference type="Proteomes" id="UP000268084"/>
    </source>
</evidence>
<dbReference type="RefSeq" id="WP_124797627.1">
    <property type="nucleotide sequence ID" value="NZ_CP034170.1"/>
</dbReference>
<dbReference type="OrthoDB" id="9766847at2"/>
<dbReference type="Proteomes" id="UP000268084">
    <property type="component" value="Chromosome"/>
</dbReference>
<reference evidence="3 4" key="2">
    <citation type="submission" date="2018-12" db="EMBL/GenBank/DDBJ databases">
        <title>Nakamurella antarcticus sp. nov., isolated from Antarctica South Shetland Islands soil.</title>
        <authorList>
            <person name="Peng F."/>
        </authorList>
    </citation>
    <scope>NUCLEOTIDE SEQUENCE [LARGE SCALE GENOMIC DNA]</scope>
    <source>
        <strain evidence="3 4">S14-144</strain>
    </source>
</reference>
<dbReference type="InterPro" id="IPR054120">
    <property type="entry name" value="PBPA_dimer"/>
</dbReference>
<reference evidence="3 4" key="1">
    <citation type="submission" date="2018-11" db="EMBL/GenBank/DDBJ databases">
        <authorList>
            <person name="Da X."/>
        </authorList>
    </citation>
    <scope>NUCLEOTIDE SEQUENCE [LARGE SCALE GENOMIC DNA]</scope>
    <source>
        <strain evidence="3 4">S14-144</strain>
    </source>
</reference>
<evidence type="ECO:0000313" key="3">
    <source>
        <dbReference type="EMBL" id="AZI56942.1"/>
    </source>
</evidence>
<proteinExistence type="predicted"/>
<dbReference type="InterPro" id="IPR012338">
    <property type="entry name" value="Beta-lactam/transpept-like"/>
</dbReference>
<dbReference type="GO" id="GO:0005886">
    <property type="term" value="C:plasma membrane"/>
    <property type="evidence" value="ECO:0007669"/>
    <property type="project" value="TreeGrafter"/>
</dbReference>
<dbReference type="InterPro" id="IPR050515">
    <property type="entry name" value="Beta-lactam/transpept"/>
</dbReference>
<dbReference type="PANTHER" id="PTHR30627:SF24">
    <property type="entry name" value="PENICILLIN-BINDING PROTEIN 4B"/>
    <property type="match status" value="1"/>
</dbReference>
<dbReference type="Gene3D" id="3.40.710.10">
    <property type="entry name" value="DD-peptidase/beta-lactamase superfamily"/>
    <property type="match status" value="1"/>
</dbReference>
<protein>
    <submittedName>
        <fullName evidence="3">Penicillin-binding protein 2</fullName>
    </submittedName>
</protein>
<organism evidence="3 4">
    <name type="scientific">Nakamurella antarctica</name>
    <dbReference type="NCBI Taxonomy" id="1902245"/>
    <lineage>
        <taxon>Bacteria</taxon>
        <taxon>Bacillati</taxon>
        <taxon>Actinomycetota</taxon>
        <taxon>Actinomycetes</taxon>
        <taxon>Nakamurellales</taxon>
        <taxon>Nakamurellaceae</taxon>
        <taxon>Nakamurella</taxon>
    </lineage>
</organism>
<gene>
    <name evidence="3" type="ORF">EH165_00900</name>
</gene>
<dbReference type="SUPFAM" id="SSF56601">
    <property type="entry name" value="beta-lactamase/transpeptidase-like"/>
    <property type="match status" value="1"/>
</dbReference>
<feature type="domain" description="Penicillin binding protein A dimerisation" evidence="2">
    <location>
        <begin position="52"/>
        <end position="135"/>
    </location>
</feature>
<dbReference type="Gene3D" id="3.90.1310.10">
    <property type="entry name" value="Penicillin-binding protein 2a (Domain 2)"/>
    <property type="match status" value="1"/>
</dbReference>